<evidence type="ECO:0000313" key="4">
    <source>
        <dbReference type="Proteomes" id="UP001595621"/>
    </source>
</evidence>
<accession>A0ABV7GBP0</accession>
<evidence type="ECO:0000259" key="2">
    <source>
        <dbReference type="Pfam" id="PF13309"/>
    </source>
</evidence>
<dbReference type="Pfam" id="PF13309">
    <property type="entry name" value="HTH_22"/>
    <property type="match status" value="1"/>
</dbReference>
<dbReference type="InterPro" id="IPR039445">
    <property type="entry name" value="DauR-like_HTH"/>
</dbReference>
<proteinExistence type="predicted"/>
<dbReference type="RefSeq" id="WP_248936957.1">
    <property type="nucleotide sequence ID" value="NZ_JAKILF010000006.1"/>
</dbReference>
<dbReference type="PANTHER" id="PTHR35568:SF1">
    <property type="entry name" value="TRANSCRIPTIONAL REGULATOR DAUR"/>
    <property type="match status" value="1"/>
</dbReference>
<sequence length="207" mass="23341">MDHFTLLQRYQGIADAVSLLMPGYAEVVLHDLNENQVLYIAGNASHRRPGVDSGLDGISFGSDETVLGPYEKVSPDGKSIRSISVVLRDDSGSARALLCINVDLSSFQHARDILDLFLKQHTHDAQPEKLFRDDWQERVNQFISNWLAERQLALHNLTRDQKRELVISLDETGAFKGKNMTRYVAGVLGLARTTVFNYLRQSRDKTL</sequence>
<dbReference type="Proteomes" id="UP001595621">
    <property type="component" value="Unassembled WGS sequence"/>
</dbReference>
<dbReference type="InterPro" id="IPR039446">
    <property type="entry name" value="DauR-like"/>
</dbReference>
<dbReference type="PANTHER" id="PTHR35568">
    <property type="entry name" value="TRANSCRIPTIONAL REGULATOR DAUR"/>
    <property type="match status" value="1"/>
</dbReference>
<reference evidence="4" key="1">
    <citation type="journal article" date="2019" name="Int. J. Syst. Evol. Microbiol.">
        <title>The Global Catalogue of Microorganisms (GCM) 10K type strain sequencing project: providing services to taxonomists for standard genome sequencing and annotation.</title>
        <authorList>
            <consortium name="The Broad Institute Genomics Platform"/>
            <consortium name="The Broad Institute Genome Sequencing Center for Infectious Disease"/>
            <person name="Wu L."/>
            <person name="Ma J."/>
        </authorList>
    </citation>
    <scope>NUCLEOTIDE SEQUENCE [LARGE SCALE GENOMIC DNA]</scope>
    <source>
        <strain evidence="4">KCTC 52277</strain>
    </source>
</reference>
<protein>
    <submittedName>
        <fullName evidence="3">Transcriptional regulator</fullName>
    </submittedName>
</protein>
<organism evidence="3 4">
    <name type="scientific">Shewanella submarina</name>
    <dbReference type="NCBI Taxonomy" id="2016376"/>
    <lineage>
        <taxon>Bacteria</taxon>
        <taxon>Pseudomonadati</taxon>
        <taxon>Pseudomonadota</taxon>
        <taxon>Gammaproteobacteria</taxon>
        <taxon>Alteromonadales</taxon>
        <taxon>Shewanellaceae</taxon>
        <taxon>Shewanella</taxon>
    </lineage>
</organism>
<name>A0ABV7GBP0_9GAMM</name>
<feature type="domain" description="YheO-like" evidence="1">
    <location>
        <begin position="7"/>
        <end position="111"/>
    </location>
</feature>
<dbReference type="Pfam" id="PF08348">
    <property type="entry name" value="PAS_6"/>
    <property type="match status" value="1"/>
</dbReference>
<dbReference type="InterPro" id="IPR013559">
    <property type="entry name" value="YheO"/>
</dbReference>
<evidence type="ECO:0000313" key="3">
    <source>
        <dbReference type="EMBL" id="MFC3138933.1"/>
    </source>
</evidence>
<keyword evidence="4" id="KW-1185">Reference proteome</keyword>
<feature type="domain" description="Transcriptional regulator DauR-like HTH" evidence="2">
    <location>
        <begin position="139"/>
        <end position="200"/>
    </location>
</feature>
<comment type="caution">
    <text evidence="3">The sequence shown here is derived from an EMBL/GenBank/DDBJ whole genome shotgun (WGS) entry which is preliminary data.</text>
</comment>
<dbReference type="EMBL" id="JBHRTD010000015">
    <property type="protein sequence ID" value="MFC3138933.1"/>
    <property type="molecule type" value="Genomic_DNA"/>
</dbReference>
<gene>
    <name evidence="3" type="ORF">ACFOE0_12170</name>
</gene>
<evidence type="ECO:0000259" key="1">
    <source>
        <dbReference type="Pfam" id="PF08348"/>
    </source>
</evidence>